<dbReference type="Pfam" id="PF22725">
    <property type="entry name" value="GFO_IDH_MocA_C3"/>
    <property type="match status" value="1"/>
</dbReference>
<evidence type="ECO:0000313" key="4">
    <source>
        <dbReference type="Proteomes" id="UP001262582"/>
    </source>
</evidence>
<dbReference type="InterPro" id="IPR055170">
    <property type="entry name" value="GFO_IDH_MocA-like_dom"/>
</dbReference>
<evidence type="ECO:0000313" key="3">
    <source>
        <dbReference type="EMBL" id="MDT0675952.1"/>
    </source>
</evidence>
<dbReference type="Pfam" id="PF01408">
    <property type="entry name" value="GFO_IDH_MocA"/>
    <property type="match status" value="1"/>
</dbReference>
<sequence length="338" mass="38679">MDRIKFAVVGCGHIGKRHINVVLEEENAKLTAICDIDPKQLQLVQNLEDSVKCFQDFEKMLKEGDIDIVCICTPHGLHAEMSMMAAEYKKHILVEKPMALSSSEGMKMIECAEKNKVKLYVVKQNRYNTPIYLTNEALKKRRLGKVFMVQCNVMWNRNQDYYEQSSWRGKKSSEGGALFTQVSHFLDLLVWWFGEIEEARTLVETLNHEIEIEDCGVSALKFKNGSLGSIFWTNCVYNSNFEGSITILGEKGTIKIGGQYLNEIEFWDVQSYPLPLDIDFEDKPNSYGSYQGSSSNHNKLVHDLALQIIQDRKGVVEGEEGLRSIEAIEKIYMHTRMQ</sequence>
<evidence type="ECO:0000259" key="1">
    <source>
        <dbReference type="Pfam" id="PF01408"/>
    </source>
</evidence>
<dbReference type="EMBL" id="JAVRHK010000003">
    <property type="protein sequence ID" value="MDT0675952.1"/>
    <property type="molecule type" value="Genomic_DNA"/>
</dbReference>
<name>A0ABU3D350_9FLAO</name>
<feature type="domain" description="GFO/IDH/MocA-like oxidoreductase" evidence="2">
    <location>
        <begin position="136"/>
        <end position="254"/>
    </location>
</feature>
<organism evidence="3 4">
    <name type="scientific">Autumnicola musiva</name>
    <dbReference type="NCBI Taxonomy" id="3075589"/>
    <lineage>
        <taxon>Bacteria</taxon>
        <taxon>Pseudomonadati</taxon>
        <taxon>Bacteroidota</taxon>
        <taxon>Flavobacteriia</taxon>
        <taxon>Flavobacteriales</taxon>
        <taxon>Flavobacteriaceae</taxon>
        <taxon>Autumnicola</taxon>
    </lineage>
</organism>
<comment type="caution">
    <text evidence="3">The sequence shown here is derived from an EMBL/GenBank/DDBJ whole genome shotgun (WGS) entry which is preliminary data.</text>
</comment>
<dbReference type="InterPro" id="IPR036291">
    <property type="entry name" value="NAD(P)-bd_dom_sf"/>
</dbReference>
<gene>
    <name evidence="3" type="ORF">RM539_05075</name>
</gene>
<dbReference type="InterPro" id="IPR052515">
    <property type="entry name" value="Gfo/Idh/MocA_Oxidoreductase"/>
</dbReference>
<evidence type="ECO:0000259" key="2">
    <source>
        <dbReference type="Pfam" id="PF22725"/>
    </source>
</evidence>
<proteinExistence type="predicted"/>
<dbReference type="PANTHER" id="PTHR43249">
    <property type="entry name" value="UDP-N-ACETYL-2-AMINO-2-DEOXY-D-GLUCURONATE OXIDASE"/>
    <property type="match status" value="1"/>
</dbReference>
<dbReference type="SUPFAM" id="SSF55347">
    <property type="entry name" value="Glyceraldehyde-3-phosphate dehydrogenase-like, C-terminal domain"/>
    <property type="match status" value="1"/>
</dbReference>
<dbReference type="Gene3D" id="3.40.50.720">
    <property type="entry name" value="NAD(P)-binding Rossmann-like Domain"/>
    <property type="match status" value="1"/>
</dbReference>
<dbReference type="PANTHER" id="PTHR43249:SF1">
    <property type="entry name" value="D-GLUCOSIDE 3-DEHYDROGENASE"/>
    <property type="match status" value="1"/>
</dbReference>
<dbReference type="RefSeq" id="WP_311502349.1">
    <property type="nucleotide sequence ID" value="NZ_JAVRHK010000003.1"/>
</dbReference>
<feature type="domain" description="Gfo/Idh/MocA-like oxidoreductase N-terminal" evidence="1">
    <location>
        <begin position="4"/>
        <end position="121"/>
    </location>
</feature>
<dbReference type="SUPFAM" id="SSF51735">
    <property type="entry name" value="NAD(P)-binding Rossmann-fold domains"/>
    <property type="match status" value="1"/>
</dbReference>
<accession>A0ABU3D350</accession>
<keyword evidence="4" id="KW-1185">Reference proteome</keyword>
<reference evidence="3 4" key="1">
    <citation type="submission" date="2023-09" db="EMBL/GenBank/DDBJ databases">
        <authorList>
            <person name="Rey-Velasco X."/>
        </authorList>
    </citation>
    <scope>NUCLEOTIDE SEQUENCE [LARGE SCALE GENOMIC DNA]</scope>
    <source>
        <strain evidence="3 4">F117</strain>
    </source>
</reference>
<dbReference type="Proteomes" id="UP001262582">
    <property type="component" value="Unassembled WGS sequence"/>
</dbReference>
<dbReference type="InterPro" id="IPR000683">
    <property type="entry name" value="Gfo/Idh/MocA-like_OxRdtase_N"/>
</dbReference>
<protein>
    <submittedName>
        <fullName evidence="3">Gfo/Idh/MocA family oxidoreductase</fullName>
    </submittedName>
</protein>
<dbReference type="Gene3D" id="3.30.360.10">
    <property type="entry name" value="Dihydrodipicolinate Reductase, domain 2"/>
    <property type="match status" value="1"/>
</dbReference>